<evidence type="ECO:0000313" key="3">
    <source>
        <dbReference type="EMBL" id="CAG9858835.1"/>
    </source>
</evidence>
<evidence type="ECO:0000259" key="2">
    <source>
        <dbReference type="Pfam" id="PF16020"/>
    </source>
</evidence>
<evidence type="ECO:0000256" key="1">
    <source>
        <dbReference type="SAM" id="Phobius"/>
    </source>
</evidence>
<feature type="transmembrane region" description="Helical" evidence="1">
    <location>
        <begin position="62"/>
        <end position="83"/>
    </location>
</feature>
<feature type="domain" description="Deltamethrin resistance protein prag01" evidence="2">
    <location>
        <begin position="39"/>
        <end position="84"/>
    </location>
</feature>
<protein>
    <recommendedName>
        <fullName evidence="2">Deltamethrin resistance protein prag01 domain-containing protein</fullName>
    </recommendedName>
</protein>
<sequence length="103" mass="11574">MLNEIHKTATIFRRQVIKKSILPRFASKDCGPPWTGTYNDLPQPEGDWKIINDRIQKKGMKVLILGISSLVITILFGKASGMLDGHHEFPDRPAPSNNYKCAP</sequence>
<dbReference type="EMBL" id="OU900095">
    <property type="protein sequence ID" value="CAG9858835.1"/>
    <property type="molecule type" value="Genomic_DNA"/>
</dbReference>
<accession>A0A9N9TPQ0</accession>
<proteinExistence type="predicted"/>
<evidence type="ECO:0000313" key="4">
    <source>
        <dbReference type="Proteomes" id="UP001153712"/>
    </source>
</evidence>
<name>A0A9N9TPQ0_PHYSR</name>
<dbReference type="Proteomes" id="UP001153712">
    <property type="component" value="Chromosome 2"/>
</dbReference>
<keyword evidence="4" id="KW-1185">Reference proteome</keyword>
<dbReference type="OrthoDB" id="9981889at2759"/>
<keyword evidence="1" id="KW-1133">Transmembrane helix</keyword>
<keyword evidence="1" id="KW-0472">Membrane</keyword>
<keyword evidence="1" id="KW-0812">Transmembrane</keyword>
<dbReference type="Pfam" id="PF16020">
    <property type="entry name" value="Deltameth_res"/>
    <property type="match status" value="1"/>
</dbReference>
<dbReference type="AlphaFoldDB" id="A0A9N9TPQ0"/>
<reference evidence="3" key="1">
    <citation type="submission" date="2022-01" db="EMBL/GenBank/DDBJ databases">
        <authorList>
            <person name="King R."/>
        </authorList>
    </citation>
    <scope>NUCLEOTIDE SEQUENCE</scope>
</reference>
<organism evidence="3 4">
    <name type="scientific">Phyllotreta striolata</name>
    <name type="common">Striped flea beetle</name>
    <name type="synonym">Crioceris striolata</name>
    <dbReference type="NCBI Taxonomy" id="444603"/>
    <lineage>
        <taxon>Eukaryota</taxon>
        <taxon>Metazoa</taxon>
        <taxon>Ecdysozoa</taxon>
        <taxon>Arthropoda</taxon>
        <taxon>Hexapoda</taxon>
        <taxon>Insecta</taxon>
        <taxon>Pterygota</taxon>
        <taxon>Neoptera</taxon>
        <taxon>Endopterygota</taxon>
        <taxon>Coleoptera</taxon>
        <taxon>Polyphaga</taxon>
        <taxon>Cucujiformia</taxon>
        <taxon>Chrysomeloidea</taxon>
        <taxon>Chrysomelidae</taxon>
        <taxon>Galerucinae</taxon>
        <taxon>Alticini</taxon>
        <taxon>Phyllotreta</taxon>
    </lineage>
</organism>
<dbReference type="InterPro" id="IPR031973">
    <property type="entry name" value="Deltameth_res_prag01"/>
</dbReference>
<gene>
    <name evidence="3" type="ORF">PHYEVI_LOCUS5222</name>
</gene>